<evidence type="ECO:0000313" key="3">
    <source>
        <dbReference type="Proteomes" id="UP000326924"/>
    </source>
</evidence>
<gene>
    <name evidence="2" type="ORF">FN846DRAFT_887413</name>
</gene>
<dbReference type="EMBL" id="VXIS01000028">
    <property type="protein sequence ID" value="KAA8912114.1"/>
    <property type="molecule type" value="Genomic_DNA"/>
</dbReference>
<keyword evidence="3" id="KW-1185">Reference proteome</keyword>
<accession>A0A5J5F6H5</accession>
<dbReference type="AlphaFoldDB" id="A0A5J5F6H5"/>
<dbReference type="Proteomes" id="UP000326924">
    <property type="component" value="Unassembled WGS sequence"/>
</dbReference>
<protein>
    <submittedName>
        <fullName evidence="2">Uncharacterized protein</fullName>
    </submittedName>
</protein>
<name>A0A5J5F6H5_9PEZI</name>
<sequence length="140" mass="14662">MVRTRGTPAPPATQTAAQDEDKVDYGDEADLTDVSELERQFAGIAWEPTSGQPSQTNIQVPATPEPAPTLVTVPMAFLNKMTDTMSAFTAHLSTLQGPQALSAQAQPALGCTACPPGLATPPALVNPPSSANHPRLPHLR</sequence>
<reference evidence="2 3" key="1">
    <citation type="submission" date="2019-09" db="EMBL/GenBank/DDBJ databases">
        <title>Draft genome of the ectomycorrhizal ascomycete Sphaerosporella brunnea.</title>
        <authorList>
            <consortium name="DOE Joint Genome Institute"/>
            <person name="Benucci G.M."/>
            <person name="Marozzi G."/>
            <person name="Antonielli L."/>
            <person name="Sanchez S."/>
            <person name="Marco P."/>
            <person name="Wang X."/>
            <person name="Falini L.B."/>
            <person name="Barry K."/>
            <person name="Haridas S."/>
            <person name="Lipzen A."/>
            <person name="Labutti K."/>
            <person name="Grigoriev I.V."/>
            <person name="Murat C."/>
            <person name="Martin F."/>
            <person name="Albertini E."/>
            <person name="Donnini D."/>
            <person name="Bonito G."/>
        </authorList>
    </citation>
    <scope>NUCLEOTIDE SEQUENCE [LARGE SCALE GENOMIC DNA]</scope>
    <source>
        <strain evidence="2 3">Sb_GMNB300</strain>
    </source>
</reference>
<proteinExistence type="predicted"/>
<dbReference type="InParanoid" id="A0A5J5F6H5"/>
<evidence type="ECO:0000256" key="1">
    <source>
        <dbReference type="SAM" id="MobiDB-lite"/>
    </source>
</evidence>
<comment type="caution">
    <text evidence="2">The sequence shown here is derived from an EMBL/GenBank/DDBJ whole genome shotgun (WGS) entry which is preliminary data.</text>
</comment>
<feature type="region of interest" description="Disordered" evidence="1">
    <location>
        <begin position="1"/>
        <end position="22"/>
    </location>
</feature>
<feature type="compositionally biased region" description="Polar residues" evidence="1">
    <location>
        <begin position="49"/>
        <end position="60"/>
    </location>
</feature>
<organism evidence="2 3">
    <name type="scientific">Sphaerosporella brunnea</name>
    <dbReference type="NCBI Taxonomy" id="1250544"/>
    <lineage>
        <taxon>Eukaryota</taxon>
        <taxon>Fungi</taxon>
        <taxon>Dikarya</taxon>
        <taxon>Ascomycota</taxon>
        <taxon>Pezizomycotina</taxon>
        <taxon>Pezizomycetes</taxon>
        <taxon>Pezizales</taxon>
        <taxon>Pyronemataceae</taxon>
        <taxon>Sphaerosporella</taxon>
    </lineage>
</organism>
<feature type="region of interest" description="Disordered" evidence="1">
    <location>
        <begin position="46"/>
        <end position="66"/>
    </location>
</feature>
<evidence type="ECO:0000313" key="2">
    <source>
        <dbReference type="EMBL" id="KAA8912114.1"/>
    </source>
</evidence>